<dbReference type="InterPro" id="IPR015995">
    <property type="entry name" value="MlrC_N"/>
</dbReference>
<keyword evidence="1" id="KW-0482">Metalloprotease</keyword>
<keyword evidence="1" id="KW-0645">Protease</keyword>
<keyword evidence="5" id="KW-1185">Reference proteome</keyword>
<gene>
    <name evidence="4" type="ORF">ACFOGJ_29060</name>
</gene>
<reference evidence="5" key="1">
    <citation type="journal article" date="2019" name="Int. J. Syst. Evol. Microbiol.">
        <title>The Global Catalogue of Microorganisms (GCM) 10K type strain sequencing project: providing services to taxonomists for standard genome sequencing and annotation.</title>
        <authorList>
            <consortium name="The Broad Institute Genomics Platform"/>
            <consortium name="The Broad Institute Genome Sequencing Center for Infectious Disease"/>
            <person name="Wu L."/>
            <person name="Ma J."/>
        </authorList>
    </citation>
    <scope>NUCLEOTIDE SEQUENCE [LARGE SCALE GENOMIC DNA]</scope>
    <source>
        <strain evidence="5">KCTC 42964</strain>
    </source>
</reference>
<proteinExistence type="inferred from homology"/>
<keyword evidence="1" id="KW-0378">Hydrolase</keyword>
<dbReference type="Pfam" id="PF07171">
    <property type="entry name" value="MlrC_C"/>
    <property type="match status" value="1"/>
</dbReference>
<feature type="domain" description="Microcystin LR degradation protein MlrC C-terminal" evidence="2">
    <location>
        <begin position="300"/>
        <end position="481"/>
    </location>
</feature>
<evidence type="ECO:0000256" key="1">
    <source>
        <dbReference type="PIRNR" id="PIRNR012702"/>
    </source>
</evidence>
<dbReference type="Proteomes" id="UP001595528">
    <property type="component" value="Unassembled WGS sequence"/>
</dbReference>
<evidence type="ECO:0000259" key="2">
    <source>
        <dbReference type="Pfam" id="PF07171"/>
    </source>
</evidence>
<comment type="caution">
    <text evidence="4">The sequence shown here is derived from an EMBL/GenBank/DDBJ whole genome shotgun (WGS) entry which is preliminary data.</text>
</comment>
<comment type="similarity">
    <text evidence="1">Belongs to the peptidase M81 family.</text>
</comment>
<keyword evidence="1" id="KW-0479">Metal-binding</keyword>
<evidence type="ECO:0000313" key="4">
    <source>
        <dbReference type="EMBL" id="MFC3231333.1"/>
    </source>
</evidence>
<name>A0ABV7L9I3_9PROT</name>
<protein>
    <recommendedName>
        <fullName evidence="1">Microcystinase C</fullName>
        <shortName evidence="1">MlrC</shortName>
    </recommendedName>
</protein>
<organism evidence="4 5">
    <name type="scientific">Marinibaculum pumilum</name>
    <dbReference type="NCBI Taxonomy" id="1766165"/>
    <lineage>
        <taxon>Bacteria</taxon>
        <taxon>Pseudomonadati</taxon>
        <taxon>Pseudomonadota</taxon>
        <taxon>Alphaproteobacteria</taxon>
        <taxon>Rhodospirillales</taxon>
        <taxon>Rhodospirillaceae</taxon>
        <taxon>Marinibaculum</taxon>
    </lineage>
</organism>
<dbReference type="Pfam" id="PF07364">
    <property type="entry name" value="DUF1485"/>
    <property type="match status" value="1"/>
</dbReference>
<dbReference type="InterPro" id="IPR010799">
    <property type="entry name" value="MlrC_C"/>
</dbReference>
<feature type="domain" description="Microcystin LR degradation protein MlrC N-terminal" evidence="3">
    <location>
        <begin position="2"/>
        <end position="290"/>
    </location>
</feature>
<dbReference type="RefSeq" id="WP_379906804.1">
    <property type="nucleotide sequence ID" value="NZ_JBHRTR010000054.1"/>
</dbReference>
<sequence length="496" mass="53080">MRFVIAVMRHETNTFSPLPTVLEDFGRGMSGGPSTGAEAVRAMAGTNNPIAAFLDIARARGAEAVVPIAANASPSGKVTDDAFEAIAGRILAAIGDGCDAALLDLHGAMVTESFDDGEGELLRRIRELAPGLPVAVALDFHTNLTAAMMDNADVITGYRTYPHVDMYETGERAGRTLMRMLDGEVRPVMAWKSLPMLTHMLRQTPSTQPMKDIMDRAIAAEAGGEVLNASLFGGFPLADIPHVGLSAVVVSDGDAHAAEDLRDELLRTAWTRRADFVFPLEPMADSIARAAAMTEGPVVLADHGDNTGAGGNQDVMAVLAEVMRQDLPDVAAGPFWDPEAVARMHAAGVGAELTLSIGGRTDMPALGLKGEPLQVTGRVKTLSDGRFTVTGPMMTGMELGIGRTAVLETAHVEILVSERRMEPFDLGIFTHAGIDPRSKRYILIKSRQHFRAGFEPIAKEIVLVAGPGVCSSDYDLFPFRNLRRPIYPLDEDLQAM</sequence>
<dbReference type="PIRSF" id="PIRSF012702">
    <property type="entry name" value="UCP012702"/>
    <property type="match status" value="1"/>
</dbReference>
<evidence type="ECO:0000313" key="5">
    <source>
        <dbReference type="Proteomes" id="UP001595528"/>
    </source>
</evidence>
<accession>A0ABV7L9I3</accession>
<comment type="cofactor">
    <cofactor evidence="1">
        <name>Zn(2+)</name>
        <dbReference type="ChEBI" id="CHEBI:29105"/>
    </cofactor>
    <text evidence="1">Binds 1 zinc ion per subunit.</text>
</comment>
<dbReference type="InterPro" id="IPR009197">
    <property type="entry name" value="MlrC"/>
</dbReference>
<dbReference type="EMBL" id="JBHRTR010000054">
    <property type="protein sequence ID" value="MFC3231333.1"/>
    <property type="molecule type" value="Genomic_DNA"/>
</dbReference>
<comment type="function">
    <text evidence="1">Involved in peptidolytic degradation of cyclic heptapeptide hepatotoxin microcystin (MC).</text>
</comment>
<evidence type="ECO:0000259" key="3">
    <source>
        <dbReference type="Pfam" id="PF07364"/>
    </source>
</evidence>